<dbReference type="InterPro" id="IPR013098">
    <property type="entry name" value="Ig_I-set"/>
</dbReference>
<evidence type="ECO:0000256" key="1">
    <source>
        <dbReference type="ARBA" id="ARBA00004496"/>
    </source>
</evidence>
<dbReference type="InterPro" id="IPR036179">
    <property type="entry name" value="Ig-like_dom_sf"/>
</dbReference>
<feature type="domain" description="Ig-like" evidence="7">
    <location>
        <begin position="295"/>
        <end position="381"/>
    </location>
</feature>
<dbReference type="FunFam" id="2.60.40.10:FF:000211">
    <property type="entry name" value="Obscurin-like protein 1"/>
    <property type="match status" value="1"/>
</dbReference>
<evidence type="ECO:0000256" key="5">
    <source>
        <dbReference type="ARBA" id="ARBA00023157"/>
    </source>
</evidence>
<dbReference type="OMA" id="QLSHAKT"/>
<keyword evidence="4" id="KW-0677">Repeat</keyword>
<dbReference type="PROSITE" id="PS50835">
    <property type="entry name" value="IG_LIKE"/>
    <property type="match status" value="3"/>
</dbReference>
<keyword evidence="2" id="KW-0963">Cytoplasm</keyword>
<keyword evidence="10" id="KW-1185">Reference proteome</keyword>
<dbReference type="Ensembl" id="ENSPCLT00000015565.1">
    <property type="protein sequence ID" value="ENSPCLP00000011623.1"/>
    <property type="gene ID" value="ENSPCLG00000009582.1"/>
</dbReference>
<dbReference type="FunFam" id="2.60.40.10:FF:000464">
    <property type="entry name" value="Putative obscurin-like protein 1"/>
    <property type="match status" value="1"/>
</dbReference>
<keyword evidence="3" id="KW-0597">Phosphoprotein</keyword>
<feature type="domain" description="Fibronectin type-III" evidence="8">
    <location>
        <begin position="107"/>
        <end position="206"/>
    </location>
</feature>
<evidence type="ECO:0000256" key="2">
    <source>
        <dbReference type="ARBA" id="ARBA00022490"/>
    </source>
</evidence>
<evidence type="ECO:0008006" key="11">
    <source>
        <dbReference type="Google" id="ProtNLM"/>
    </source>
</evidence>
<evidence type="ECO:0000256" key="4">
    <source>
        <dbReference type="ARBA" id="ARBA00022737"/>
    </source>
</evidence>
<feature type="domain" description="Ig-like" evidence="7">
    <location>
        <begin position="384"/>
        <end position="460"/>
    </location>
</feature>
<evidence type="ECO:0000256" key="3">
    <source>
        <dbReference type="ARBA" id="ARBA00022553"/>
    </source>
</evidence>
<dbReference type="SUPFAM" id="SSF49265">
    <property type="entry name" value="Fibronectin type III"/>
    <property type="match status" value="1"/>
</dbReference>
<dbReference type="GO" id="GO:0005737">
    <property type="term" value="C:cytoplasm"/>
    <property type="evidence" value="ECO:0007669"/>
    <property type="project" value="UniProtKB-SubCell"/>
</dbReference>
<dbReference type="InterPro" id="IPR052385">
    <property type="entry name" value="Obscurin/Obscurin-like_Reg"/>
</dbReference>
<keyword evidence="5" id="KW-1015">Disulfide bond</keyword>
<name>A0A669PZR2_PHACC</name>
<sequence length="623" mass="67762">MKDRGCSVAEVSVRGLIVKRLPRKLDVMEGENAAFCVETREAMEGICWSRNGLQLHESPRAVLKSFGRTHLLVLVHVTREDAGIICFSVGESLTSSQLRVKCVKRDPPSAPMAAQLSTEQSNAALLTWCPAPDVHHRPPSTYILERREAVGGSWVQCLSTELPGRVQVLGDSVPREADYCFRVCAVNEYGRSDPVEFPGCVHLVPAVRLERGLQDARVRDGEDARFSVELSASIQGEWFLNGTRLQSEESGRFSVQHCGTEHSLLIRSARLRESGAHVTFVASSVRDSATLHVQGELTQHPTSQRTLLAGLPLLLECEVSPAGAPVRWLKDGKAVVPSETLGIRSEGCWRRLHIPTAVPSDSGTYTCDAGDDSVSFVVTVSEAPVRIVSSNEETPHTYVAGQRVELWCQLSHAKTPVHWYKDGEEVEESENLVLEHEGPRCCLVLPCARPQDAGEFVCDVAPHPCAEPPVRIVGSNEAAPHTYVAGERVELWCQLSHAKTPVHWYKDGEEVEEGESLVLERKGLRCCLVLPCARPQDAGEFVCDVGGDSVFYTIMVAGGCPFLPLLPFALTACLAASSQNAAFSAGWTQGSSSVTPETLLPPITSWWLVGDIAGIACGEVCCC</sequence>
<dbReference type="SUPFAM" id="SSF48726">
    <property type="entry name" value="Immunoglobulin"/>
    <property type="match status" value="5"/>
</dbReference>
<reference evidence="9" key="1">
    <citation type="submission" date="2025-08" db="UniProtKB">
        <authorList>
            <consortium name="Ensembl"/>
        </authorList>
    </citation>
    <scope>IDENTIFICATION</scope>
</reference>
<comment type="subcellular location">
    <subcellularLocation>
        <location evidence="1">Cytoplasm</location>
    </subcellularLocation>
</comment>
<dbReference type="SMART" id="SM00408">
    <property type="entry name" value="IGc2"/>
    <property type="match status" value="3"/>
</dbReference>
<reference evidence="9" key="2">
    <citation type="submission" date="2025-09" db="UniProtKB">
        <authorList>
            <consortium name="Ensembl"/>
        </authorList>
    </citation>
    <scope>IDENTIFICATION</scope>
</reference>
<evidence type="ECO:0000313" key="10">
    <source>
        <dbReference type="Proteomes" id="UP000472261"/>
    </source>
</evidence>
<dbReference type="InterPro" id="IPR003961">
    <property type="entry name" value="FN3_dom"/>
</dbReference>
<dbReference type="PROSITE" id="PS50853">
    <property type="entry name" value="FN3"/>
    <property type="match status" value="1"/>
</dbReference>
<dbReference type="SMART" id="SM00409">
    <property type="entry name" value="IG"/>
    <property type="match status" value="5"/>
</dbReference>
<protein>
    <recommendedName>
        <fullName evidence="11">Obscurin like cytoskeletal adaptor 1</fullName>
    </recommendedName>
</protein>
<dbReference type="AlphaFoldDB" id="A0A669PZR2"/>
<keyword evidence="6" id="KW-0393">Immunoglobulin domain</keyword>
<feature type="domain" description="Ig-like" evidence="7">
    <location>
        <begin position="468"/>
        <end position="545"/>
    </location>
</feature>
<dbReference type="PANTHER" id="PTHR35971">
    <property type="entry name" value="SI:DKEY-31G6.6"/>
    <property type="match status" value="1"/>
</dbReference>
<dbReference type="Proteomes" id="UP000472261">
    <property type="component" value="Unplaced"/>
</dbReference>
<dbReference type="PANTHER" id="PTHR35971:SF5">
    <property type="entry name" value="OBSCURIN LIKE CYTOSKELETAL ADAPTOR 1"/>
    <property type="match status" value="1"/>
</dbReference>
<dbReference type="FunFam" id="2.60.40.10:FF:000241">
    <property type="entry name" value="obscurin-like protein 1 isoform X2"/>
    <property type="match status" value="2"/>
</dbReference>
<dbReference type="InterPro" id="IPR013783">
    <property type="entry name" value="Ig-like_fold"/>
</dbReference>
<proteinExistence type="predicted"/>
<dbReference type="CDD" id="cd00063">
    <property type="entry name" value="FN3"/>
    <property type="match status" value="1"/>
</dbReference>
<dbReference type="InterPro" id="IPR003599">
    <property type="entry name" value="Ig_sub"/>
</dbReference>
<dbReference type="InterPro" id="IPR003598">
    <property type="entry name" value="Ig_sub2"/>
</dbReference>
<accession>A0A669PZR2</accession>
<dbReference type="InterPro" id="IPR007110">
    <property type="entry name" value="Ig-like_dom"/>
</dbReference>
<evidence type="ECO:0000259" key="8">
    <source>
        <dbReference type="PROSITE" id="PS50853"/>
    </source>
</evidence>
<dbReference type="Pfam" id="PF07679">
    <property type="entry name" value="I-set"/>
    <property type="match status" value="3"/>
</dbReference>
<evidence type="ECO:0000259" key="7">
    <source>
        <dbReference type="PROSITE" id="PS50835"/>
    </source>
</evidence>
<evidence type="ECO:0000256" key="6">
    <source>
        <dbReference type="ARBA" id="ARBA00023319"/>
    </source>
</evidence>
<dbReference type="InterPro" id="IPR036116">
    <property type="entry name" value="FN3_sf"/>
</dbReference>
<evidence type="ECO:0000313" key="9">
    <source>
        <dbReference type="Ensembl" id="ENSPCLP00000011623.1"/>
    </source>
</evidence>
<organism evidence="9 10">
    <name type="scientific">Phasianus colchicus</name>
    <name type="common">Common pheasant</name>
    <dbReference type="NCBI Taxonomy" id="9054"/>
    <lineage>
        <taxon>Eukaryota</taxon>
        <taxon>Metazoa</taxon>
        <taxon>Chordata</taxon>
        <taxon>Craniata</taxon>
        <taxon>Vertebrata</taxon>
        <taxon>Euteleostomi</taxon>
        <taxon>Archelosauria</taxon>
        <taxon>Archosauria</taxon>
        <taxon>Dinosauria</taxon>
        <taxon>Saurischia</taxon>
        <taxon>Theropoda</taxon>
        <taxon>Coelurosauria</taxon>
        <taxon>Aves</taxon>
        <taxon>Neognathae</taxon>
        <taxon>Galloanserae</taxon>
        <taxon>Galliformes</taxon>
        <taxon>Phasianidae</taxon>
        <taxon>Phasianinae</taxon>
        <taxon>Phasianus</taxon>
    </lineage>
</organism>
<dbReference type="Gene3D" id="2.60.40.10">
    <property type="entry name" value="Immunoglobulins"/>
    <property type="match status" value="6"/>
</dbReference>